<dbReference type="PANTHER" id="PTHR33055">
    <property type="entry name" value="TRANSPOSASE FOR INSERTION SEQUENCE ELEMENT IS1111A"/>
    <property type="match status" value="1"/>
</dbReference>
<dbReference type="RefSeq" id="WP_208059294.1">
    <property type="nucleotide sequence ID" value="NZ_JAGDYP010000009.1"/>
</dbReference>
<dbReference type="Pfam" id="PF01548">
    <property type="entry name" value="DEDD_Tnp_IS110"/>
    <property type="match status" value="1"/>
</dbReference>
<evidence type="ECO:0000313" key="5">
    <source>
        <dbReference type="EMBL" id="MBO1885204.1"/>
    </source>
</evidence>
<evidence type="ECO:0000259" key="2">
    <source>
        <dbReference type="Pfam" id="PF01548"/>
    </source>
</evidence>
<feature type="domain" description="Transposase IS110-like N-terminal" evidence="2">
    <location>
        <begin position="9"/>
        <end position="152"/>
    </location>
</feature>
<proteinExistence type="predicted"/>
<reference evidence="4 6" key="1">
    <citation type="submission" date="2021-03" db="EMBL/GenBank/DDBJ databases">
        <title>Isolation and description of Capnocytophaga bilenii sp. nov., a novel Capnocytophaga species, isolated from a gingivitis subject.</title>
        <authorList>
            <person name="Antezack A."/>
            <person name="Monnet-Corti V."/>
            <person name="La Scola B."/>
        </authorList>
    </citation>
    <scope>NUCLEOTIDE SEQUENCE [LARGE SCALE GENOMIC DNA]</scope>
    <source>
        <strain evidence="4 6">Marseille-Q4570</strain>
    </source>
</reference>
<protein>
    <submittedName>
        <fullName evidence="4">IS110 family transposase</fullName>
    </submittedName>
</protein>
<dbReference type="Pfam" id="PF02371">
    <property type="entry name" value="Transposase_20"/>
    <property type="match status" value="1"/>
</dbReference>
<organism evidence="4 6">
    <name type="scientific">Capnocytophaga bilenii</name>
    <dbReference type="NCBI Taxonomy" id="2819369"/>
    <lineage>
        <taxon>Bacteria</taxon>
        <taxon>Pseudomonadati</taxon>
        <taxon>Bacteroidota</taxon>
        <taxon>Flavobacteriia</taxon>
        <taxon>Flavobacteriales</taxon>
        <taxon>Flavobacteriaceae</taxon>
        <taxon>Capnocytophaga</taxon>
    </lineage>
</organism>
<feature type="coiled-coil region" evidence="1">
    <location>
        <begin position="177"/>
        <end position="204"/>
    </location>
</feature>
<dbReference type="InterPro" id="IPR003346">
    <property type="entry name" value="Transposase_20"/>
</dbReference>
<dbReference type="EMBL" id="JAGDYP010000018">
    <property type="protein sequence ID" value="MBO1885204.1"/>
    <property type="molecule type" value="Genomic_DNA"/>
</dbReference>
<keyword evidence="1" id="KW-0175">Coiled coil</keyword>
<evidence type="ECO:0000259" key="3">
    <source>
        <dbReference type="Pfam" id="PF02371"/>
    </source>
</evidence>
<dbReference type="EMBL" id="JAGDYP010000009">
    <property type="protein sequence ID" value="MBO1884876.1"/>
    <property type="molecule type" value="Genomic_DNA"/>
</dbReference>
<dbReference type="NCBIfam" id="NF033542">
    <property type="entry name" value="transpos_IS110"/>
    <property type="match status" value="1"/>
</dbReference>
<name>A0ABS3PZV2_9FLAO</name>
<accession>A0ABS3PZV2</accession>
<feature type="domain" description="Transposase IS116/IS110/IS902 C-terminal" evidence="3">
    <location>
        <begin position="206"/>
        <end position="291"/>
    </location>
</feature>
<comment type="caution">
    <text evidence="4">The sequence shown here is derived from an EMBL/GenBank/DDBJ whole genome shotgun (WGS) entry which is preliminary data.</text>
</comment>
<dbReference type="InterPro" id="IPR047650">
    <property type="entry name" value="Transpos_IS110"/>
</dbReference>
<dbReference type="PANTHER" id="PTHR33055:SF3">
    <property type="entry name" value="PUTATIVE TRANSPOSASE FOR IS117-RELATED"/>
    <property type="match status" value="1"/>
</dbReference>
<keyword evidence="6" id="KW-1185">Reference proteome</keyword>
<evidence type="ECO:0000313" key="6">
    <source>
        <dbReference type="Proteomes" id="UP000681610"/>
    </source>
</evidence>
<evidence type="ECO:0000313" key="4">
    <source>
        <dbReference type="EMBL" id="MBO1884876.1"/>
    </source>
</evidence>
<evidence type="ECO:0000256" key="1">
    <source>
        <dbReference type="SAM" id="Coils"/>
    </source>
</evidence>
<dbReference type="InterPro" id="IPR002525">
    <property type="entry name" value="Transp_IS110-like_N"/>
</dbReference>
<sequence>MKNYVLFTGIDVSKDKLDICYVDKNGNVLGSKVIDYKPKNIKSIVKDLERLGYNLTQTLICFENTGVYSIKLGEVLSELNAYYSEVSALEINKSKGITRGKDDKTDAKMIALYALRNIDKIVLSKVTDEAIQELKLLFAEREKIQKSITSLKMTQENEGRVNSKAYESVHKINQQTRVALKNSLKAIENEIERVFKEHPELKKNRDLLKSIKGIGTIISAYLVMITHNFTKFKNSRKFACYSGIAPFEHSSGKSVRGKTQVNHFANKKVKALLSMAVQSAKKYNSQIKAYFEKKKEQGKHILLISNNIKFKLVNIAFAVIKRGTPYVDIYKYATVA</sequence>
<dbReference type="Proteomes" id="UP000681610">
    <property type="component" value="Unassembled WGS sequence"/>
</dbReference>
<gene>
    <name evidence="4" type="ORF">J4N46_10750</name>
    <name evidence="5" type="ORF">J4N46_12515</name>
</gene>